<accession>A0A8S3FLI9</accession>
<evidence type="ECO:0000313" key="3">
    <source>
        <dbReference type="Proteomes" id="UP000681720"/>
    </source>
</evidence>
<dbReference type="Proteomes" id="UP000681720">
    <property type="component" value="Unassembled WGS sequence"/>
</dbReference>
<evidence type="ECO:0000313" key="2">
    <source>
        <dbReference type="EMBL" id="CAF5130340.1"/>
    </source>
</evidence>
<organism evidence="2 3">
    <name type="scientific">Rotaria magnacalcarata</name>
    <dbReference type="NCBI Taxonomy" id="392030"/>
    <lineage>
        <taxon>Eukaryota</taxon>
        <taxon>Metazoa</taxon>
        <taxon>Spiralia</taxon>
        <taxon>Gnathifera</taxon>
        <taxon>Rotifera</taxon>
        <taxon>Eurotatoria</taxon>
        <taxon>Bdelloidea</taxon>
        <taxon>Philodinida</taxon>
        <taxon>Philodinidae</taxon>
        <taxon>Rotaria</taxon>
    </lineage>
</organism>
<dbReference type="EMBL" id="CAJOBJ010270729">
    <property type="protein sequence ID" value="CAF5130340.1"/>
    <property type="molecule type" value="Genomic_DNA"/>
</dbReference>
<feature type="non-terminal residue" evidence="2">
    <location>
        <position position="13"/>
    </location>
</feature>
<dbReference type="Proteomes" id="UP000681967">
    <property type="component" value="Unassembled WGS sequence"/>
</dbReference>
<evidence type="ECO:0000313" key="1">
    <source>
        <dbReference type="EMBL" id="CAF4958120.1"/>
    </source>
</evidence>
<reference evidence="2" key="1">
    <citation type="submission" date="2021-02" db="EMBL/GenBank/DDBJ databases">
        <authorList>
            <person name="Nowell W R."/>
        </authorList>
    </citation>
    <scope>NUCLEOTIDE SEQUENCE</scope>
</reference>
<dbReference type="EMBL" id="CAJOBH010188466">
    <property type="protein sequence ID" value="CAF4958120.1"/>
    <property type="molecule type" value="Genomic_DNA"/>
</dbReference>
<proteinExistence type="predicted"/>
<protein>
    <submittedName>
        <fullName evidence="2">Uncharacterized protein</fullName>
    </submittedName>
</protein>
<sequence>MQVLTNLPLAREI</sequence>
<name>A0A8S3FLI9_9BILA</name>
<gene>
    <name evidence="1" type="ORF">BYL167_LOCUS54196</name>
    <name evidence="2" type="ORF">GIL414_LOCUS63984</name>
</gene>
<comment type="caution">
    <text evidence="2">The sequence shown here is derived from an EMBL/GenBank/DDBJ whole genome shotgun (WGS) entry which is preliminary data.</text>
</comment>